<dbReference type="Proteomes" id="UP000053424">
    <property type="component" value="Unassembled WGS sequence"/>
</dbReference>
<dbReference type="STRING" id="686832.A0A0C3BYL5"/>
<gene>
    <name evidence="2" type="ORF">M413DRAFT_42336</name>
</gene>
<dbReference type="OrthoDB" id="2783256at2759"/>
<evidence type="ECO:0000313" key="2">
    <source>
        <dbReference type="EMBL" id="KIM37104.1"/>
    </source>
</evidence>
<protein>
    <recommendedName>
        <fullName evidence="1">DUF6699 domain-containing protein</fullName>
    </recommendedName>
</protein>
<organism evidence="2 3">
    <name type="scientific">Hebeloma cylindrosporum</name>
    <dbReference type="NCBI Taxonomy" id="76867"/>
    <lineage>
        <taxon>Eukaryota</taxon>
        <taxon>Fungi</taxon>
        <taxon>Dikarya</taxon>
        <taxon>Basidiomycota</taxon>
        <taxon>Agaricomycotina</taxon>
        <taxon>Agaricomycetes</taxon>
        <taxon>Agaricomycetidae</taxon>
        <taxon>Agaricales</taxon>
        <taxon>Agaricineae</taxon>
        <taxon>Hymenogastraceae</taxon>
        <taxon>Hebeloma</taxon>
    </lineage>
</organism>
<dbReference type="InterPro" id="IPR046522">
    <property type="entry name" value="DUF6699"/>
</dbReference>
<dbReference type="HOGENOM" id="CLU_085813_1_0_1"/>
<name>A0A0C3BYL5_HEBCY</name>
<dbReference type="AlphaFoldDB" id="A0A0C3BYL5"/>
<evidence type="ECO:0000259" key="1">
    <source>
        <dbReference type="Pfam" id="PF20415"/>
    </source>
</evidence>
<feature type="non-terminal residue" evidence="2">
    <location>
        <position position="117"/>
    </location>
</feature>
<accession>A0A0C3BYL5</accession>
<evidence type="ECO:0000313" key="3">
    <source>
        <dbReference type="Proteomes" id="UP000053424"/>
    </source>
</evidence>
<feature type="domain" description="DUF6699" evidence="1">
    <location>
        <begin position="6"/>
        <end position="116"/>
    </location>
</feature>
<dbReference type="EMBL" id="KN831800">
    <property type="protein sequence ID" value="KIM37104.1"/>
    <property type="molecule type" value="Genomic_DNA"/>
</dbReference>
<dbReference type="Pfam" id="PF20415">
    <property type="entry name" value="DUF6699"/>
    <property type="match status" value="1"/>
</dbReference>
<reference evidence="3" key="2">
    <citation type="submission" date="2015-01" db="EMBL/GenBank/DDBJ databases">
        <title>Evolutionary Origins and Diversification of the Mycorrhizal Mutualists.</title>
        <authorList>
            <consortium name="DOE Joint Genome Institute"/>
            <consortium name="Mycorrhizal Genomics Consortium"/>
            <person name="Kohler A."/>
            <person name="Kuo A."/>
            <person name="Nagy L.G."/>
            <person name="Floudas D."/>
            <person name="Copeland A."/>
            <person name="Barry K.W."/>
            <person name="Cichocki N."/>
            <person name="Veneault-Fourrey C."/>
            <person name="LaButti K."/>
            <person name="Lindquist E.A."/>
            <person name="Lipzen A."/>
            <person name="Lundell T."/>
            <person name="Morin E."/>
            <person name="Murat C."/>
            <person name="Riley R."/>
            <person name="Ohm R."/>
            <person name="Sun H."/>
            <person name="Tunlid A."/>
            <person name="Henrissat B."/>
            <person name="Grigoriev I.V."/>
            <person name="Hibbett D.S."/>
            <person name="Martin F."/>
        </authorList>
    </citation>
    <scope>NUCLEOTIDE SEQUENCE [LARGE SCALE GENOMIC DNA]</scope>
    <source>
        <strain evidence="3">h7</strain>
    </source>
</reference>
<feature type="non-terminal residue" evidence="2">
    <location>
        <position position="1"/>
    </location>
</feature>
<keyword evidence="3" id="KW-1185">Reference proteome</keyword>
<proteinExistence type="predicted"/>
<reference evidence="2 3" key="1">
    <citation type="submission" date="2014-04" db="EMBL/GenBank/DDBJ databases">
        <authorList>
            <consortium name="DOE Joint Genome Institute"/>
            <person name="Kuo A."/>
            <person name="Gay G."/>
            <person name="Dore J."/>
            <person name="Kohler A."/>
            <person name="Nagy L.G."/>
            <person name="Floudas D."/>
            <person name="Copeland A."/>
            <person name="Barry K.W."/>
            <person name="Cichocki N."/>
            <person name="Veneault-Fourrey C."/>
            <person name="LaButti K."/>
            <person name="Lindquist E.A."/>
            <person name="Lipzen A."/>
            <person name="Lundell T."/>
            <person name="Morin E."/>
            <person name="Murat C."/>
            <person name="Sun H."/>
            <person name="Tunlid A."/>
            <person name="Henrissat B."/>
            <person name="Grigoriev I.V."/>
            <person name="Hibbett D.S."/>
            <person name="Martin F."/>
            <person name="Nordberg H.P."/>
            <person name="Cantor M.N."/>
            <person name="Hua S.X."/>
        </authorList>
    </citation>
    <scope>NUCLEOTIDE SEQUENCE [LARGE SCALE GENOMIC DNA]</scope>
    <source>
        <strain evidence="3">h7</strain>
    </source>
</reference>
<sequence>HHSISSRALCEPATNPPLPFLTISSSHLPWFIKVYPSNNSYVTVEDVLSSIYRSLRTNITPSEFSTFQTPNDQRRATRAYEQRYRRQRSVRVYEEEKRGGMKRVDFLMGHTQFLGIS</sequence>